<protein>
    <submittedName>
        <fullName evidence="1">Uncharacterized protein</fullName>
    </submittedName>
</protein>
<evidence type="ECO:0000313" key="2">
    <source>
        <dbReference type="Proteomes" id="UP000054477"/>
    </source>
</evidence>
<keyword evidence="2" id="KW-1185">Reference proteome</keyword>
<dbReference type="AlphaFoldDB" id="A0A0C9X4H6"/>
<organism evidence="1 2">
    <name type="scientific">Laccaria amethystina LaAM-08-1</name>
    <dbReference type="NCBI Taxonomy" id="1095629"/>
    <lineage>
        <taxon>Eukaryota</taxon>
        <taxon>Fungi</taxon>
        <taxon>Dikarya</taxon>
        <taxon>Basidiomycota</taxon>
        <taxon>Agaricomycotina</taxon>
        <taxon>Agaricomycetes</taxon>
        <taxon>Agaricomycetidae</taxon>
        <taxon>Agaricales</taxon>
        <taxon>Agaricineae</taxon>
        <taxon>Hydnangiaceae</taxon>
        <taxon>Laccaria</taxon>
    </lineage>
</organism>
<gene>
    <name evidence="1" type="ORF">K443DRAFT_87889</name>
</gene>
<dbReference type="EMBL" id="KN838549">
    <property type="protein sequence ID" value="KIK07055.1"/>
    <property type="molecule type" value="Genomic_DNA"/>
</dbReference>
<dbReference type="OrthoDB" id="3047947at2759"/>
<name>A0A0C9X4H6_9AGAR</name>
<proteinExistence type="predicted"/>
<sequence>VLYEFIKFRQSPAVPLGTLYLDSSSMPRMTRMDWLEDRLSVVEADPWKI</sequence>
<dbReference type="HOGENOM" id="CLU_3147197_0_0_1"/>
<reference evidence="2" key="2">
    <citation type="submission" date="2015-01" db="EMBL/GenBank/DDBJ databases">
        <title>Evolutionary Origins and Diversification of the Mycorrhizal Mutualists.</title>
        <authorList>
            <consortium name="DOE Joint Genome Institute"/>
            <consortium name="Mycorrhizal Genomics Consortium"/>
            <person name="Kohler A."/>
            <person name="Kuo A."/>
            <person name="Nagy L.G."/>
            <person name="Floudas D."/>
            <person name="Copeland A."/>
            <person name="Barry K.W."/>
            <person name="Cichocki N."/>
            <person name="Veneault-Fourrey C."/>
            <person name="LaButti K."/>
            <person name="Lindquist E.A."/>
            <person name="Lipzen A."/>
            <person name="Lundell T."/>
            <person name="Morin E."/>
            <person name="Murat C."/>
            <person name="Riley R."/>
            <person name="Ohm R."/>
            <person name="Sun H."/>
            <person name="Tunlid A."/>
            <person name="Henrissat B."/>
            <person name="Grigoriev I.V."/>
            <person name="Hibbett D.S."/>
            <person name="Martin F."/>
        </authorList>
    </citation>
    <scope>NUCLEOTIDE SEQUENCE [LARGE SCALE GENOMIC DNA]</scope>
    <source>
        <strain evidence="2">LaAM-08-1</strain>
    </source>
</reference>
<reference evidence="1 2" key="1">
    <citation type="submission" date="2014-04" db="EMBL/GenBank/DDBJ databases">
        <authorList>
            <consortium name="DOE Joint Genome Institute"/>
            <person name="Kuo A."/>
            <person name="Kohler A."/>
            <person name="Nagy L.G."/>
            <person name="Floudas D."/>
            <person name="Copeland A."/>
            <person name="Barry K.W."/>
            <person name="Cichocki N."/>
            <person name="Veneault-Fourrey C."/>
            <person name="LaButti K."/>
            <person name="Lindquist E.A."/>
            <person name="Lipzen A."/>
            <person name="Lundell T."/>
            <person name="Morin E."/>
            <person name="Murat C."/>
            <person name="Sun H."/>
            <person name="Tunlid A."/>
            <person name="Henrissat B."/>
            <person name="Grigoriev I.V."/>
            <person name="Hibbett D.S."/>
            <person name="Martin F."/>
            <person name="Nordberg H.P."/>
            <person name="Cantor M.N."/>
            <person name="Hua S.X."/>
        </authorList>
    </citation>
    <scope>NUCLEOTIDE SEQUENCE [LARGE SCALE GENOMIC DNA]</scope>
    <source>
        <strain evidence="1 2">LaAM-08-1</strain>
    </source>
</reference>
<accession>A0A0C9X4H6</accession>
<evidence type="ECO:0000313" key="1">
    <source>
        <dbReference type="EMBL" id="KIK07055.1"/>
    </source>
</evidence>
<feature type="non-terminal residue" evidence="1">
    <location>
        <position position="1"/>
    </location>
</feature>
<dbReference type="Proteomes" id="UP000054477">
    <property type="component" value="Unassembled WGS sequence"/>
</dbReference>